<dbReference type="RefSeq" id="WP_343993860.1">
    <property type="nucleotide sequence ID" value="NZ_BAAALG010000008.1"/>
</dbReference>
<evidence type="ECO:0000256" key="4">
    <source>
        <dbReference type="ARBA" id="ARBA00022691"/>
    </source>
</evidence>
<accession>A0ABP4EEF6</accession>
<dbReference type="Proteomes" id="UP001501581">
    <property type="component" value="Unassembled WGS sequence"/>
</dbReference>
<evidence type="ECO:0000313" key="8">
    <source>
        <dbReference type="Proteomes" id="UP001501581"/>
    </source>
</evidence>
<sequence length="247" mass="25980">MDEVVAALRAAGCVWAEEEAAILRADDRDLAELIARRVAGEPLAHVIGWVDFLGHRLAVAPGLFVPRPRTELLARLAVERVRAGAVVVELCCGVAPVAAVLAAAEPDAVVHGVDLDPAALASAARNVPQALLHAGDLFAALPATLARRVDLVVASPPYVPSAELTLLDGDARRHEPQPAHDGGADGLDLARRIVAEARDWLAPHGRLLVEVARHQAPALAEEFARARLPATVVTDDELGATVLINEP</sequence>
<dbReference type="PANTHER" id="PTHR18895:SF74">
    <property type="entry name" value="MTRF1L RELEASE FACTOR GLUTAMINE METHYLTRANSFERASE"/>
    <property type="match status" value="1"/>
</dbReference>
<keyword evidence="3" id="KW-0808">Transferase</keyword>
<evidence type="ECO:0000256" key="3">
    <source>
        <dbReference type="ARBA" id="ARBA00022679"/>
    </source>
</evidence>
<keyword evidence="2" id="KW-0489">Methyltransferase</keyword>
<name>A0ABP4EEF6_9ACTN</name>
<dbReference type="SUPFAM" id="SSF53335">
    <property type="entry name" value="S-adenosyl-L-methionine-dependent methyltransferases"/>
    <property type="match status" value="1"/>
</dbReference>
<dbReference type="NCBIfam" id="TIGR03704">
    <property type="entry name" value="PrmC_rel_meth"/>
    <property type="match status" value="1"/>
</dbReference>
<evidence type="ECO:0000259" key="6">
    <source>
        <dbReference type="Pfam" id="PF05175"/>
    </source>
</evidence>
<dbReference type="EMBL" id="BAAALG010000008">
    <property type="protein sequence ID" value="GAA1101474.1"/>
    <property type="molecule type" value="Genomic_DNA"/>
</dbReference>
<keyword evidence="8" id="KW-1185">Reference proteome</keyword>
<reference evidence="8" key="1">
    <citation type="journal article" date="2019" name="Int. J. Syst. Evol. Microbiol.">
        <title>The Global Catalogue of Microorganisms (GCM) 10K type strain sequencing project: providing services to taxonomists for standard genome sequencing and annotation.</title>
        <authorList>
            <consortium name="The Broad Institute Genomics Platform"/>
            <consortium name="The Broad Institute Genome Sequencing Center for Infectious Disease"/>
            <person name="Wu L."/>
            <person name="Ma J."/>
        </authorList>
    </citation>
    <scope>NUCLEOTIDE SEQUENCE [LARGE SCALE GENOMIC DNA]</scope>
    <source>
        <strain evidence="8">JCM 13008</strain>
    </source>
</reference>
<evidence type="ECO:0000256" key="2">
    <source>
        <dbReference type="ARBA" id="ARBA00022603"/>
    </source>
</evidence>
<proteinExistence type="predicted"/>
<evidence type="ECO:0000256" key="5">
    <source>
        <dbReference type="ARBA" id="ARBA00048391"/>
    </source>
</evidence>
<dbReference type="InterPro" id="IPR007848">
    <property type="entry name" value="Small_mtfrase_dom"/>
</dbReference>
<keyword evidence="4" id="KW-0949">S-adenosyl-L-methionine</keyword>
<evidence type="ECO:0000256" key="1">
    <source>
        <dbReference type="ARBA" id="ARBA00012771"/>
    </source>
</evidence>
<feature type="domain" description="Methyltransferase small" evidence="6">
    <location>
        <begin position="76"/>
        <end position="160"/>
    </location>
</feature>
<organism evidence="7 8">
    <name type="scientific">Nocardioides dubius</name>
    <dbReference type="NCBI Taxonomy" id="317019"/>
    <lineage>
        <taxon>Bacteria</taxon>
        <taxon>Bacillati</taxon>
        <taxon>Actinomycetota</taxon>
        <taxon>Actinomycetes</taxon>
        <taxon>Propionibacteriales</taxon>
        <taxon>Nocardioidaceae</taxon>
        <taxon>Nocardioides</taxon>
    </lineage>
</organism>
<gene>
    <name evidence="7" type="ORF">GCM10009668_19680</name>
</gene>
<dbReference type="InterPro" id="IPR029063">
    <property type="entry name" value="SAM-dependent_MTases_sf"/>
</dbReference>
<dbReference type="Gene3D" id="3.40.50.150">
    <property type="entry name" value="Vaccinia Virus protein VP39"/>
    <property type="match status" value="1"/>
</dbReference>
<dbReference type="NCBIfam" id="TIGR00536">
    <property type="entry name" value="hemK_fam"/>
    <property type="match status" value="1"/>
</dbReference>
<comment type="caution">
    <text evidence="7">The sequence shown here is derived from an EMBL/GenBank/DDBJ whole genome shotgun (WGS) entry which is preliminary data.</text>
</comment>
<dbReference type="Gene3D" id="1.10.8.10">
    <property type="entry name" value="DNA helicase RuvA subunit, C-terminal domain"/>
    <property type="match status" value="1"/>
</dbReference>
<comment type="catalytic activity">
    <reaction evidence="5">
        <text>L-glutaminyl-[peptide chain release factor] + S-adenosyl-L-methionine = N(5)-methyl-L-glutaminyl-[peptide chain release factor] + S-adenosyl-L-homocysteine + H(+)</text>
        <dbReference type="Rhea" id="RHEA:42896"/>
        <dbReference type="Rhea" id="RHEA-COMP:10271"/>
        <dbReference type="Rhea" id="RHEA-COMP:10272"/>
        <dbReference type="ChEBI" id="CHEBI:15378"/>
        <dbReference type="ChEBI" id="CHEBI:30011"/>
        <dbReference type="ChEBI" id="CHEBI:57856"/>
        <dbReference type="ChEBI" id="CHEBI:59789"/>
        <dbReference type="ChEBI" id="CHEBI:61891"/>
        <dbReference type="EC" id="2.1.1.297"/>
    </reaction>
</comment>
<dbReference type="PANTHER" id="PTHR18895">
    <property type="entry name" value="HEMK METHYLTRANSFERASE"/>
    <property type="match status" value="1"/>
</dbReference>
<dbReference type="Pfam" id="PF05175">
    <property type="entry name" value="MTS"/>
    <property type="match status" value="1"/>
</dbReference>
<dbReference type="InterPro" id="IPR050320">
    <property type="entry name" value="N5-glutamine_MTase"/>
</dbReference>
<dbReference type="InterPro" id="IPR022446">
    <property type="entry name" value="MeTrfrase_put"/>
</dbReference>
<protein>
    <recommendedName>
        <fullName evidence="1">peptide chain release factor N(5)-glutamine methyltransferase</fullName>
        <ecNumber evidence="1">2.1.1.297</ecNumber>
    </recommendedName>
</protein>
<dbReference type="InterPro" id="IPR004556">
    <property type="entry name" value="HemK-like"/>
</dbReference>
<dbReference type="EC" id="2.1.1.297" evidence="1"/>
<evidence type="ECO:0000313" key="7">
    <source>
        <dbReference type="EMBL" id="GAA1101474.1"/>
    </source>
</evidence>